<dbReference type="HOGENOM" id="CLU_1913597_0_0_4"/>
<organism evidence="2">
    <name type="scientific">Dechloromonas aromatica (strain RCB)</name>
    <dbReference type="NCBI Taxonomy" id="159087"/>
    <lineage>
        <taxon>Bacteria</taxon>
        <taxon>Pseudomonadati</taxon>
        <taxon>Pseudomonadota</taxon>
        <taxon>Betaproteobacteria</taxon>
        <taxon>Rhodocyclales</taxon>
        <taxon>Azonexaceae</taxon>
        <taxon>Dechloromonas</taxon>
    </lineage>
</organism>
<dbReference type="AlphaFoldDB" id="Q47FN4"/>
<feature type="transmembrane region" description="Helical" evidence="1">
    <location>
        <begin position="105"/>
        <end position="127"/>
    </location>
</feature>
<keyword evidence="1" id="KW-1133">Transmembrane helix</keyword>
<proteinExistence type="predicted"/>
<dbReference type="KEGG" id="dar:Daro_1598"/>
<evidence type="ECO:0008006" key="3">
    <source>
        <dbReference type="Google" id="ProtNLM"/>
    </source>
</evidence>
<dbReference type="STRING" id="159087.Daro_1598"/>
<name>Q47FN4_DECAR</name>
<evidence type="ECO:0000313" key="2">
    <source>
        <dbReference type="EMBL" id="AAZ46347.1"/>
    </source>
</evidence>
<dbReference type="EMBL" id="CP000089">
    <property type="protein sequence ID" value="AAZ46347.1"/>
    <property type="molecule type" value="Genomic_DNA"/>
</dbReference>
<evidence type="ECO:0000256" key="1">
    <source>
        <dbReference type="SAM" id="Phobius"/>
    </source>
</evidence>
<feature type="transmembrane region" description="Helical" evidence="1">
    <location>
        <begin position="21"/>
        <end position="42"/>
    </location>
</feature>
<protein>
    <recommendedName>
        <fullName evidence="3">Transmembrane protein</fullName>
    </recommendedName>
</protein>
<accession>Q47FN4</accession>
<dbReference type="OrthoDB" id="9180801at2"/>
<keyword evidence="1" id="KW-0472">Membrane</keyword>
<sequence>MNWIIDDIYSAIMQLKRWQTWLVIGLIGIFAGLAYLLVSFAFRTDDILIYLHRTAGACRELTNGTIIAMFCGMIFFLFTALLTLGEFQRYFQFKQQAAHHQTRQALTWGIGWGITAISIAVGALLFFSSYCR</sequence>
<feature type="transmembrane region" description="Helical" evidence="1">
    <location>
        <begin position="62"/>
        <end position="84"/>
    </location>
</feature>
<gene>
    <name evidence="2" type="ordered locus">Daro_1598</name>
</gene>
<keyword evidence="1" id="KW-0812">Transmembrane</keyword>
<reference evidence="2" key="1">
    <citation type="submission" date="2005-08" db="EMBL/GenBank/DDBJ databases">
        <title>Complete sequence of Dechloromonas aromatica RCB.</title>
        <authorList>
            <person name="Salinero K.K."/>
            <person name="Copeland A."/>
            <person name="Lucas S."/>
            <person name="Lapidus A."/>
            <person name="Barry K."/>
            <person name="Detter J.C."/>
            <person name="Glavina T."/>
            <person name="Hammon N."/>
            <person name="Israni S."/>
            <person name="Pitluck S."/>
            <person name="Di Bartolo G."/>
            <person name="Trong S."/>
            <person name="Schmutz J."/>
            <person name="Larimer F."/>
            <person name="Land M."/>
            <person name="Ivanova N."/>
            <person name="Richardson P."/>
        </authorList>
    </citation>
    <scope>NUCLEOTIDE SEQUENCE</scope>
    <source>
        <strain evidence="2">RCB</strain>
    </source>
</reference>